<comment type="caution">
    <text evidence="1">The sequence shown here is derived from an EMBL/GenBank/DDBJ whole genome shotgun (WGS) entry which is preliminary data.</text>
</comment>
<dbReference type="Gene3D" id="3.20.20.300">
    <property type="entry name" value="Glycoside hydrolase, family 3, N-terminal domain"/>
    <property type="match status" value="1"/>
</dbReference>
<dbReference type="GO" id="GO:0005975">
    <property type="term" value="P:carbohydrate metabolic process"/>
    <property type="evidence" value="ECO:0007669"/>
    <property type="project" value="InterPro"/>
</dbReference>
<dbReference type="GO" id="GO:0004553">
    <property type="term" value="F:hydrolase activity, hydrolyzing O-glycosyl compounds"/>
    <property type="evidence" value="ECO:0007669"/>
    <property type="project" value="InterPro"/>
</dbReference>
<dbReference type="EMBL" id="PQXJ01000492">
    <property type="protein sequence ID" value="TGO48118.1"/>
    <property type="molecule type" value="Genomic_DNA"/>
</dbReference>
<reference evidence="1 2" key="1">
    <citation type="submission" date="2017-12" db="EMBL/GenBank/DDBJ databases">
        <title>Comparative genomics of Botrytis spp.</title>
        <authorList>
            <person name="Valero-Jimenez C.A."/>
            <person name="Tapia P."/>
            <person name="Veloso J."/>
            <person name="Silva-Moreno E."/>
            <person name="Staats M."/>
            <person name="Valdes J.H."/>
            <person name="Van Kan J.A.L."/>
        </authorList>
    </citation>
    <scope>NUCLEOTIDE SEQUENCE [LARGE SCALE GENOMIC DNA]</scope>
    <source>
        <strain evidence="1 2">MUCL2120</strain>
    </source>
</reference>
<dbReference type="OrthoDB" id="3561268at2759"/>
<evidence type="ECO:0000313" key="1">
    <source>
        <dbReference type="EMBL" id="TGO48118.1"/>
    </source>
</evidence>
<keyword evidence="2" id="KW-1185">Reference proteome</keyword>
<name>A0A4Z1HGA7_9HELO</name>
<organism evidence="1 2">
    <name type="scientific">Botryotinia narcissicola</name>
    <dbReference type="NCBI Taxonomy" id="278944"/>
    <lineage>
        <taxon>Eukaryota</taxon>
        <taxon>Fungi</taxon>
        <taxon>Dikarya</taxon>
        <taxon>Ascomycota</taxon>
        <taxon>Pezizomycotina</taxon>
        <taxon>Leotiomycetes</taxon>
        <taxon>Helotiales</taxon>
        <taxon>Sclerotiniaceae</taxon>
        <taxon>Botryotinia</taxon>
    </lineage>
</organism>
<dbReference type="Proteomes" id="UP000297452">
    <property type="component" value="Unassembled WGS sequence"/>
</dbReference>
<dbReference type="InterPro" id="IPR036962">
    <property type="entry name" value="Glyco_hydro_3_N_sf"/>
</dbReference>
<protein>
    <submittedName>
        <fullName evidence="1">Uncharacterized protein</fullName>
    </submittedName>
</protein>
<accession>A0A4Z1HGA7</accession>
<sequence>MNKNELEAYELVPFRQAMKAGADAIVVAHITLARSDNTFYVVVEDLSANVNPVSDCLEMGGRRAAYGTVKVAVTGLKVSTTNLITNTNTQNSYIWARPDYVILCHTLRV</sequence>
<proteinExistence type="predicted"/>
<evidence type="ECO:0000313" key="2">
    <source>
        <dbReference type="Proteomes" id="UP000297452"/>
    </source>
</evidence>
<gene>
    <name evidence="1" type="ORF">BOTNAR_0492g00100</name>
</gene>
<dbReference type="AlphaFoldDB" id="A0A4Z1HGA7"/>